<evidence type="ECO:0000313" key="1">
    <source>
        <dbReference type="EMBL" id="MFC5479114.1"/>
    </source>
</evidence>
<reference evidence="2" key="1">
    <citation type="journal article" date="2019" name="Int. J. Syst. Evol. Microbiol.">
        <title>The Global Catalogue of Microorganisms (GCM) 10K type strain sequencing project: providing services to taxonomists for standard genome sequencing and annotation.</title>
        <authorList>
            <consortium name="The Broad Institute Genomics Platform"/>
            <consortium name="The Broad Institute Genome Sequencing Center for Infectious Disease"/>
            <person name="Wu L."/>
            <person name="Ma J."/>
        </authorList>
    </citation>
    <scope>NUCLEOTIDE SEQUENCE [LARGE SCALE GENOMIC DNA]</scope>
    <source>
        <strain evidence="2">CCUG 43111</strain>
    </source>
</reference>
<comment type="caution">
    <text evidence="1">The sequence shown here is derived from an EMBL/GenBank/DDBJ whole genome shotgun (WGS) entry which is preliminary data.</text>
</comment>
<dbReference type="PANTHER" id="PTHR14097:SF7">
    <property type="entry name" value="OXIDOREDUCTASE HTATIP2"/>
    <property type="match status" value="1"/>
</dbReference>
<evidence type="ECO:0000313" key="2">
    <source>
        <dbReference type="Proteomes" id="UP001596101"/>
    </source>
</evidence>
<proteinExistence type="predicted"/>
<dbReference type="InterPro" id="IPR036291">
    <property type="entry name" value="NAD(P)-bd_dom_sf"/>
</dbReference>
<organism evidence="1 2">
    <name type="scientific">Massilia suwonensis</name>
    <dbReference type="NCBI Taxonomy" id="648895"/>
    <lineage>
        <taxon>Bacteria</taxon>
        <taxon>Pseudomonadati</taxon>
        <taxon>Pseudomonadota</taxon>
        <taxon>Betaproteobacteria</taxon>
        <taxon>Burkholderiales</taxon>
        <taxon>Oxalobacteraceae</taxon>
        <taxon>Telluria group</taxon>
        <taxon>Massilia</taxon>
    </lineage>
</organism>
<dbReference type="SUPFAM" id="SSF51735">
    <property type="entry name" value="NAD(P)-binding Rossmann-fold domains"/>
    <property type="match status" value="1"/>
</dbReference>
<keyword evidence="2" id="KW-1185">Reference proteome</keyword>
<sequence length="221" mass="23176">MSDSLIPRRVLLAGATGLVGREILRALLADSAVTEIHVLSRRALDRSDPKVQVHVVDFARLPSLPRVDEVYLALGTTIRVAGSEQAFRAVDLEANLAVATQAVAAGATRAGLVSAVGADAQSSVFYNRVKGELEAALKPLFPTLVIAQPSLLLGDRSSLNQPLRWGERIAAPIARLVSPLLPGRYRPVAAASVAVALVRTVPAARGMQVLASDQLAIIGSG</sequence>
<dbReference type="EMBL" id="JBHSMR010000013">
    <property type="protein sequence ID" value="MFC5479114.1"/>
    <property type="molecule type" value="Genomic_DNA"/>
</dbReference>
<dbReference type="Proteomes" id="UP001596101">
    <property type="component" value="Unassembled WGS sequence"/>
</dbReference>
<accession>A0ABW0MLJ4</accession>
<dbReference type="RefSeq" id="WP_379756023.1">
    <property type="nucleotide sequence ID" value="NZ_JBHSMR010000013.1"/>
</dbReference>
<dbReference type="PANTHER" id="PTHR14097">
    <property type="entry name" value="OXIDOREDUCTASE HTATIP2"/>
    <property type="match status" value="1"/>
</dbReference>
<gene>
    <name evidence="1" type="ORF">ACFPQ5_12970</name>
</gene>
<dbReference type="Gene3D" id="3.40.50.720">
    <property type="entry name" value="NAD(P)-binding Rossmann-like Domain"/>
    <property type="match status" value="1"/>
</dbReference>
<protein>
    <submittedName>
        <fullName evidence="1">Nucleoside-diphosphate sugar epimerase</fullName>
    </submittedName>
</protein>
<name>A0ABW0MLJ4_9BURK</name>